<evidence type="ECO:0000256" key="1">
    <source>
        <dbReference type="SAM" id="MobiDB-lite"/>
    </source>
</evidence>
<feature type="compositionally biased region" description="Low complexity" evidence="1">
    <location>
        <begin position="19"/>
        <end position="32"/>
    </location>
</feature>
<sequence length="54" mass="6119">MPDRGQWGVSKRHRGRDSSLAPGRGAPAAALRPPERPSRVACANTWRTRRREWP</sequence>
<organism evidence="2 3">
    <name type="scientific">Eumeta variegata</name>
    <name type="common">Bagworm moth</name>
    <name type="synonym">Eumeta japonica</name>
    <dbReference type="NCBI Taxonomy" id="151549"/>
    <lineage>
        <taxon>Eukaryota</taxon>
        <taxon>Metazoa</taxon>
        <taxon>Ecdysozoa</taxon>
        <taxon>Arthropoda</taxon>
        <taxon>Hexapoda</taxon>
        <taxon>Insecta</taxon>
        <taxon>Pterygota</taxon>
        <taxon>Neoptera</taxon>
        <taxon>Endopterygota</taxon>
        <taxon>Lepidoptera</taxon>
        <taxon>Glossata</taxon>
        <taxon>Ditrysia</taxon>
        <taxon>Tineoidea</taxon>
        <taxon>Psychidae</taxon>
        <taxon>Oiketicinae</taxon>
        <taxon>Eumeta</taxon>
    </lineage>
</organism>
<comment type="caution">
    <text evidence="2">The sequence shown here is derived from an EMBL/GenBank/DDBJ whole genome shotgun (WGS) entry which is preliminary data.</text>
</comment>
<accession>A0A4C1SQL5</accession>
<proteinExistence type="predicted"/>
<protein>
    <submittedName>
        <fullName evidence="2">Uncharacterized protein</fullName>
    </submittedName>
</protein>
<dbReference type="AlphaFoldDB" id="A0A4C1SQL5"/>
<name>A0A4C1SQL5_EUMVA</name>
<keyword evidence="3" id="KW-1185">Reference proteome</keyword>
<evidence type="ECO:0000313" key="3">
    <source>
        <dbReference type="Proteomes" id="UP000299102"/>
    </source>
</evidence>
<dbReference type="EMBL" id="BGZK01010828">
    <property type="protein sequence ID" value="GBP04254.1"/>
    <property type="molecule type" value="Genomic_DNA"/>
</dbReference>
<dbReference type="Proteomes" id="UP000299102">
    <property type="component" value="Unassembled WGS sequence"/>
</dbReference>
<feature type="region of interest" description="Disordered" evidence="1">
    <location>
        <begin position="1"/>
        <end position="54"/>
    </location>
</feature>
<gene>
    <name evidence="2" type="ORF">EVAR_72912_1</name>
</gene>
<feature type="non-terminal residue" evidence="2">
    <location>
        <position position="54"/>
    </location>
</feature>
<evidence type="ECO:0000313" key="2">
    <source>
        <dbReference type="EMBL" id="GBP04254.1"/>
    </source>
</evidence>
<reference evidence="2 3" key="1">
    <citation type="journal article" date="2019" name="Commun. Biol.">
        <title>The bagworm genome reveals a unique fibroin gene that provides high tensile strength.</title>
        <authorList>
            <person name="Kono N."/>
            <person name="Nakamura H."/>
            <person name="Ohtoshi R."/>
            <person name="Tomita M."/>
            <person name="Numata K."/>
            <person name="Arakawa K."/>
        </authorList>
    </citation>
    <scope>NUCLEOTIDE SEQUENCE [LARGE SCALE GENOMIC DNA]</scope>
</reference>